<name>J5RBP9_TRIAS</name>
<dbReference type="KEGG" id="tasa:A1Q1_06999"/>
<evidence type="ECO:0000256" key="1">
    <source>
        <dbReference type="PROSITE-ProRule" id="PRU00235"/>
    </source>
</evidence>
<evidence type="ECO:0008006" key="5">
    <source>
        <dbReference type="Google" id="ProtNLM"/>
    </source>
</evidence>
<dbReference type="PANTHER" id="PTHR45982">
    <property type="entry name" value="REGULATOR OF CHROMOSOME CONDENSATION"/>
    <property type="match status" value="1"/>
</dbReference>
<gene>
    <name evidence="3" type="ORF">A1Q1_06999</name>
</gene>
<dbReference type="InterPro" id="IPR036047">
    <property type="entry name" value="F-box-like_dom_sf"/>
</dbReference>
<accession>J5RBP9</accession>
<organism evidence="3 4">
    <name type="scientific">Trichosporon asahii var. asahii (strain ATCC 90039 / CBS 2479 / JCM 2466 / KCTC 7840 / NBRC 103889/ NCYC 2677 / UAMH 7654)</name>
    <name type="common">Yeast</name>
    <dbReference type="NCBI Taxonomy" id="1186058"/>
    <lineage>
        <taxon>Eukaryota</taxon>
        <taxon>Fungi</taxon>
        <taxon>Dikarya</taxon>
        <taxon>Basidiomycota</taxon>
        <taxon>Agaricomycotina</taxon>
        <taxon>Tremellomycetes</taxon>
        <taxon>Trichosporonales</taxon>
        <taxon>Trichosporonaceae</taxon>
        <taxon>Trichosporon</taxon>
    </lineage>
</organism>
<evidence type="ECO:0000313" key="3">
    <source>
        <dbReference type="EMBL" id="EJT51768.1"/>
    </source>
</evidence>
<dbReference type="Gene3D" id="2.130.10.30">
    <property type="entry name" value="Regulator of chromosome condensation 1/beta-lactamase-inhibitor protein II"/>
    <property type="match status" value="1"/>
</dbReference>
<dbReference type="SUPFAM" id="SSF81383">
    <property type="entry name" value="F-box domain"/>
    <property type="match status" value="1"/>
</dbReference>
<dbReference type="InterPro" id="IPR009091">
    <property type="entry name" value="RCC1/BLIP-II"/>
</dbReference>
<dbReference type="VEuPathDB" id="FungiDB:A1Q1_06999"/>
<dbReference type="CDD" id="cd09917">
    <property type="entry name" value="F-box_SF"/>
    <property type="match status" value="1"/>
</dbReference>
<comment type="caution">
    <text evidence="3">The sequence shown here is derived from an EMBL/GenBank/DDBJ whole genome shotgun (WGS) entry which is preliminary data.</text>
</comment>
<evidence type="ECO:0000313" key="4">
    <source>
        <dbReference type="Proteomes" id="UP000002748"/>
    </source>
</evidence>
<dbReference type="EMBL" id="ALBS01000047">
    <property type="protein sequence ID" value="EJT51768.1"/>
    <property type="molecule type" value="Genomic_DNA"/>
</dbReference>
<proteinExistence type="predicted"/>
<dbReference type="Proteomes" id="UP000002748">
    <property type="component" value="Unassembled WGS sequence"/>
</dbReference>
<dbReference type="Pfam" id="PF13540">
    <property type="entry name" value="RCC1_2"/>
    <property type="match status" value="1"/>
</dbReference>
<protein>
    <recommendedName>
        <fullName evidence="5">F-box domain-containing protein</fullName>
    </recommendedName>
</protein>
<dbReference type="GeneID" id="25990511"/>
<dbReference type="PANTHER" id="PTHR45982:SF1">
    <property type="entry name" value="REGULATOR OF CHROMOSOME CONDENSATION"/>
    <property type="match status" value="1"/>
</dbReference>
<sequence length="544" mass="59404">MSASGNDGASLLDLPNEVLIYDILPLLSPKDLASVSQVNQQLHTLVTARDFSYRPSVALSKPSEDDSHWFQRVYLGLWRPRVYLWGANENGRLGAIPGVDPNRWSSVPAPADATPSFKAPAPKYPADSLASDDEGEQLVEGECRERIVDLQTGGWSYTARDAKGGVWVWGKSARSNSADLSHLLVLDSDNLIWELRNWGRAYRHTAPELTAPSAPGARGPGRSAHVAQIGAGWHISACLTNEGRVFIWFPFSDGYKSALTATDSLHGPLSDGDDKRQLRWGEVAPEPVFDAPPLPERPEDAANPGFDDERQRVVRIACGIDFLIALKENGEVWFLPCMNDRLGDWMYLPQFSSPGISHITAQFQTLASYSVPSSSGAAPDESNVLVGKAVGPYSVDSLKEVEAKPLPVLDGPVVQFAAGDHHFAALTNRGDMYTWGEDGHGQLGLSGDGALQKAFYRGQRKEAPTRVNFPADDDGQKAFVFSICAAGMQSGALVLGHKRHDPEPLKAEEEDSDDEARNEMNRLGIRAPPFTRFGRIGGLWRGRW</sequence>
<evidence type="ECO:0000256" key="2">
    <source>
        <dbReference type="SAM" id="MobiDB-lite"/>
    </source>
</evidence>
<dbReference type="OrthoDB" id="61110at2759"/>
<dbReference type="AlphaFoldDB" id="J5RBP9"/>
<dbReference type="PROSITE" id="PS50012">
    <property type="entry name" value="RCC1_3"/>
    <property type="match status" value="1"/>
</dbReference>
<dbReference type="InterPro" id="IPR000408">
    <property type="entry name" value="Reg_chr_condens"/>
</dbReference>
<feature type="region of interest" description="Disordered" evidence="2">
    <location>
        <begin position="109"/>
        <end position="130"/>
    </location>
</feature>
<feature type="repeat" description="RCC1" evidence="1">
    <location>
        <begin position="430"/>
        <end position="496"/>
    </location>
</feature>
<feature type="region of interest" description="Disordered" evidence="2">
    <location>
        <begin position="497"/>
        <end position="517"/>
    </location>
</feature>
<dbReference type="SUPFAM" id="SSF50985">
    <property type="entry name" value="RCC1/BLIP-II"/>
    <property type="match status" value="1"/>
</dbReference>
<dbReference type="HOGENOM" id="CLU_500766_0_0_1"/>
<dbReference type="RefSeq" id="XP_014182723.1">
    <property type="nucleotide sequence ID" value="XM_014327248.1"/>
</dbReference>
<reference evidence="3 4" key="1">
    <citation type="journal article" date="2012" name="Eukaryot. Cell">
        <title>Draft genome sequence of CBS 2479, the standard type strain of Trichosporon asahii.</title>
        <authorList>
            <person name="Yang R.Y."/>
            <person name="Li H.T."/>
            <person name="Zhu H."/>
            <person name="Zhou G.P."/>
            <person name="Wang M."/>
            <person name="Wang L."/>
        </authorList>
    </citation>
    <scope>NUCLEOTIDE SEQUENCE [LARGE SCALE GENOMIC DNA]</scope>
    <source>
        <strain evidence="4">ATCC 90039 / CBS 2479 / JCM 2466 / KCTC 7840 / NCYC 2677 / UAMH 7654</strain>
    </source>
</reference>
<dbReference type="InterPro" id="IPR051553">
    <property type="entry name" value="Ran_GTPase-activating"/>
</dbReference>